<dbReference type="STRING" id="463301.SAMN04487955_10969"/>
<evidence type="ECO:0000313" key="2">
    <source>
        <dbReference type="Proteomes" id="UP000198693"/>
    </source>
</evidence>
<sequence>MSSLISYGTGETATPPALLTNNGFWPEIDPADFRDAERVDGTVTAPRLTHALRVALADVNRQLADWQAAQLNDGATTVDDVALPVWAAAGHYALLYQRALYATAMASLLERYRDHSATNDGDERGEAKDLAADDYRRDARWAVSEILGERHTTVELI</sequence>
<dbReference type="RefSeq" id="WP_089796421.1">
    <property type="nucleotide sequence ID" value="NZ_FPBP01000009.1"/>
</dbReference>
<organism evidence="1 2">
    <name type="scientific">Halomonas korlensis</name>
    <dbReference type="NCBI Taxonomy" id="463301"/>
    <lineage>
        <taxon>Bacteria</taxon>
        <taxon>Pseudomonadati</taxon>
        <taxon>Pseudomonadota</taxon>
        <taxon>Gammaproteobacteria</taxon>
        <taxon>Oceanospirillales</taxon>
        <taxon>Halomonadaceae</taxon>
        <taxon>Halomonas</taxon>
    </lineage>
</organism>
<name>A0A1I7J566_9GAMM</name>
<proteinExistence type="predicted"/>
<gene>
    <name evidence="1" type="ORF">SAMN04487955_10969</name>
</gene>
<keyword evidence="2" id="KW-1185">Reference proteome</keyword>
<accession>A0A1I7J566</accession>
<dbReference type="AlphaFoldDB" id="A0A1I7J566"/>
<dbReference type="InterPro" id="IPR009225">
    <property type="entry name" value="Phage_head_completion_GpL"/>
</dbReference>
<dbReference type="OrthoDB" id="6312934at2"/>
<evidence type="ECO:0000313" key="1">
    <source>
        <dbReference type="EMBL" id="SFU80272.1"/>
    </source>
</evidence>
<dbReference type="EMBL" id="FPBP01000009">
    <property type="protein sequence ID" value="SFU80272.1"/>
    <property type="molecule type" value="Genomic_DNA"/>
</dbReference>
<reference evidence="2" key="1">
    <citation type="submission" date="2016-10" db="EMBL/GenBank/DDBJ databases">
        <authorList>
            <person name="Varghese N."/>
            <person name="Submissions S."/>
        </authorList>
    </citation>
    <scope>NUCLEOTIDE SEQUENCE [LARGE SCALE GENOMIC DNA]</scope>
    <source>
        <strain evidence="2">CGMCC 1.6981</strain>
    </source>
</reference>
<dbReference type="Pfam" id="PF05926">
    <property type="entry name" value="Phage_GPL"/>
    <property type="match status" value="1"/>
</dbReference>
<protein>
    <submittedName>
        <fullName evidence="1">Phage head completion protein (GPL)</fullName>
    </submittedName>
</protein>
<dbReference type="Proteomes" id="UP000198693">
    <property type="component" value="Unassembled WGS sequence"/>
</dbReference>